<dbReference type="RefSeq" id="WP_212819939.1">
    <property type="nucleotide sequence ID" value="NZ_AP023415.1"/>
</dbReference>
<dbReference type="InterPro" id="IPR014535">
    <property type="entry name" value="Hpre_diP_synt_I"/>
</dbReference>
<organism evidence="2 3">
    <name type="scientific">Vescimonas fastidiosa</name>
    <dbReference type="NCBI Taxonomy" id="2714353"/>
    <lineage>
        <taxon>Bacteria</taxon>
        <taxon>Bacillati</taxon>
        <taxon>Bacillota</taxon>
        <taxon>Clostridia</taxon>
        <taxon>Eubacteriales</taxon>
        <taxon>Oscillospiraceae</taxon>
        <taxon>Vescimonas</taxon>
    </lineage>
</organism>
<feature type="transmembrane region" description="Helical" evidence="1">
    <location>
        <begin position="43"/>
        <end position="66"/>
    </location>
</feature>
<dbReference type="KEGG" id="vfa:MM35RIKEN_10830"/>
<dbReference type="PIRSF" id="PIRSF027391">
    <property type="entry name" value="Hpre_diP_synt_I"/>
    <property type="match status" value="1"/>
</dbReference>
<reference evidence="2" key="1">
    <citation type="submission" date="2020-09" db="EMBL/GenBank/DDBJ databases">
        <title>New species isolated from human feces.</title>
        <authorList>
            <person name="Kitahara M."/>
            <person name="Shigeno Y."/>
            <person name="Shime M."/>
            <person name="Matsumoto Y."/>
            <person name="Nakamura S."/>
            <person name="Motooka D."/>
            <person name="Fukuoka S."/>
            <person name="Nishikawa H."/>
            <person name="Benno Y."/>
        </authorList>
    </citation>
    <scope>NUCLEOTIDE SEQUENCE</scope>
    <source>
        <strain evidence="2">MM35</strain>
    </source>
</reference>
<feature type="transmembrane region" description="Helical" evidence="1">
    <location>
        <begin position="78"/>
        <end position="98"/>
    </location>
</feature>
<evidence type="ECO:0000313" key="2">
    <source>
        <dbReference type="EMBL" id="BCK78891.1"/>
    </source>
</evidence>
<proteinExistence type="predicted"/>
<sequence length="170" mass="17356">MKLTTKNLALCAVLTALALGLSTLENLFPVSLLVPLPGVKLGLANIVTVFALYQLGAVPALVILVARCLLGSLFAGNASALLFSLMGGIGAMLVMIALRRVRGLSVYGVSIAGAAAHNIGQIGAAMIVLGGTAVLGYLPVLLGVSLLTGTLTGFVASLLFQAMKNIHFNR</sequence>
<dbReference type="Pfam" id="PF07456">
    <property type="entry name" value="Hpre_diP_synt_I"/>
    <property type="match status" value="1"/>
</dbReference>
<keyword evidence="1" id="KW-0472">Membrane</keyword>
<keyword evidence="1" id="KW-0812">Transmembrane</keyword>
<dbReference type="Proteomes" id="UP000681343">
    <property type="component" value="Chromosome"/>
</dbReference>
<evidence type="ECO:0000313" key="3">
    <source>
        <dbReference type="Proteomes" id="UP000681343"/>
    </source>
</evidence>
<evidence type="ECO:0000256" key="1">
    <source>
        <dbReference type="SAM" id="Phobius"/>
    </source>
</evidence>
<gene>
    <name evidence="2" type="ORF">MM35RIKEN_10830</name>
</gene>
<dbReference type="Gene3D" id="1.10.1760.20">
    <property type="match status" value="1"/>
</dbReference>
<dbReference type="InterPro" id="IPR010898">
    <property type="entry name" value="Hpre_diP_synth_I"/>
</dbReference>
<accession>A0A810Q0C4</accession>
<keyword evidence="3" id="KW-1185">Reference proteome</keyword>
<dbReference type="EMBL" id="AP023415">
    <property type="protein sequence ID" value="BCK78891.1"/>
    <property type="molecule type" value="Genomic_DNA"/>
</dbReference>
<keyword evidence="1" id="KW-1133">Transmembrane helix</keyword>
<feature type="transmembrane region" description="Helical" evidence="1">
    <location>
        <begin position="136"/>
        <end position="160"/>
    </location>
</feature>
<protein>
    <submittedName>
        <fullName evidence="2">Membrane protein</fullName>
    </submittedName>
</protein>
<name>A0A810Q0C4_9FIRM</name>
<dbReference type="AlphaFoldDB" id="A0A810Q0C4"/>